<dbReference type="EMBL" id="LVYI01000001">
    <property type="protein sequence ID" value="OAP65076.1"/>
    <property type="molecule type" value="Genomic_DNA"/>
</dbReference>
<feature type="compositionally biased region" description="Basic residues" evidence="1">
    <location>
        <begin position="462"/>
        <end position="473"/>
    </location>
</feature>
<evidence type="ECO:0000259" key="3">
    <source>
        <dbReference type="Pfam" id="PF25542"/>
    </source>
</evidence>
<feature type="region of interest" description="Disordered" evidence="1">
    <location>
        <begin position="300"/>
        <end position="517"/>
    </location>
</feature>
<organism evidence="5 6">
    <name type="scientific">Fonsecaea erecta</name>
    <dbReference type="NCBI Taxonomy" id="1367422"/>
    <lineage>
        <taxon>Eukaryota</taxon>
        <taxon>Fungi</taxon>
        <taxon>Dikarya</taxon>
        <taxon>Ascomycota</taxon>
        <taxon>Pezizomycotina</taxon>
        <taxon>Eurotiomycetes</taxon>
        <taxon>Chaetothyriomycetidae</taxon>
        <taxon>Chaetothyriales</taxon>
        <taxon>Herpotrichiellaceae</taxon>
        <taxon>Fonsecaea</taxon>
    </lineage>
</organism>
<sequence length="691" mass="76402">MADGPVQPPAALKSLEKDYRVKATEIEAVFEKLVQLLSAKEAECENLKYDLEDQTESRRQWHKRATEAESRLSSVQHVMVLFDGNHHFFKPNLVRAGIEGAKSAIDTLVTEAKAFARAQHKNDLPDHLSVVVHIFIDVGKLADDLSTAGLLPDPDQLWTFIQDAGKLETGVTISDCGAGHQAVDAKMKYFYELYLENCHCRHLFLALNRQSEYYKILETYADDDYTRSKTSLVRLGGGMVNGYNLPFHTVDFSVIEGVPQQAASIPVTSTQANGTANGHVPARQNGDMNVRRLPNQLDHSQPLRQPALPSHSNAPLSNSESSTSQTKNHSQKLSTTAKQWSTAPLSRPAAALSSGPDNPTDGSMDNMQKLSASSSQKSTKSHVEVNGDGNKLDSSSSVGVVKLDTSSHSSRQSKAAGQSWESATTNSYAPPPIADPWGEEKKQAEQVVDDEPVLWRRQNNGHNRRQKQGHRKQDRSFNAQPKQTPRQFEGSWDEMVQSEQSKVPTQVSSPSPAPASASLLSAAARSNDFSPTFSRQAVTKPDPGPLARPICSPVALNQLGQRIDLKLPRQTPSEHEAFELRVNNRPLCNEHHMRNDCSDARCPFDHEKISDSIYLGLRNIARTTPCDQGADCRRHDCYSGHHCPNNSNLSRCSRYTCPFGKKGLHSTIDLEIVDTIQPPVKKTREEEQSLM</sequence>
<accession>A0A179A0D7</accession>
<evidence type="ECO:0000259" key="2">
    <source>
        <dbReference type="Pfam" id="PF25540"/>
    </source>
</evidence>
<proteinExistence type="predicted"/>
<dbReference type="PANTHER" id="PTHR37543:SF1">
    <property type="entry name" value="CCCH ZINC FINGER DNA BINDING PROTEIN (AFU_ORTHOLOGUE AFUA_5G12760)"/>
    <property type="match status" value="1"/>
</dbReference>
<evidence type="ECO:0000256" key="1">
    <source>
        <dbReference type="SAM" id="MobiDB-lite"/>
    </source>
</evidence>
<feature type="domain" description="DUF7923" evidence="2">
    <location>
        <begin position="75"/>
        <end position="253"/>
    </location>
</feature>
<evidence type="ECO:0008006" key="7">
    <source>
        <dbReference type="Google" id="ProtNLM"/>
    </source>
</evidence>
<name>A0A179A0D7_9EURO</name>
<dbReference type="InterPro" id="IPR000571">
    <property type="entry name" value="Znf_CCCH"/>
</dbReference>
<feature type="compositionally biased region" description="Low complexity" evidence="1">
    <location>
        <begin position="508"/>
        <end position="517"/>
    </location>
</feature>
<dbReference type="RefSeq" id="XP_018698443.1">
    <property type="nucleotide sequence ID" value="XM_018832564.1"/>
</dbReference>
<dbReference type="InterPro" id="IPR057654">
    <property type="entry name" value="Znf-CCCH_tandem"/>
</dbReference>
<dbReference type="Pfam" id="PF25542">
    <property type="entry name" value="zf-CCCH_12"/>
    <property type="match status" value="1"/>
</dbReference>
<evidence type="ECO:0000259" key="4">
    <source>
        <dbReference type="Pfam" id="PF25543"/>
    </source>
</evidence>
<protein>
    <recommendedName>
        <fullName evidence="7">C3H1-type domain-containing protein</fullName>
    </recommendedName>
</protein>
<dbReference type="STRING" id="1367422.A0A179A0D7"/>
<feature type="domain" description="Tandem CCCH zinc finger" evidence="4">
    <location>
        <begin position="617"/>
        <end position="662"/>
    </location>
</feature>
<dbReference type="PANTHER" id="PTHR37543">
    <property type="entry name" value="CCCH ZINC FINGER DNA BINDING PROTEIN (AFU_ORTHOLOGUE AFUA_5G12760)"/>
    <property type="match status" value="1"/>
</dbReference>
<dbReference type="InterPro" id="IPR057683">
    <property type="entry name" value="DUF7923"/>
</dbReference>
<dbReference type="Proteomes" id="UP000078343">
    <property type="component" value="Unassembled WGS sequence"/>
</dbReference>
<evidence type="ECO:0000313" key="5">
    <source>
        <dbReference type="EMBL" id="OAP65076.1"/>
    </source>
</evidence>
<dbReference type="Pfam" id="PF25543">
    <property type="entry name" value="zf-CCCH_tandem"/>
    <property type="match status" value="1"/>
</dbReference>
<feature type="compositionally biased region" description="Low complexity" evidence="1">
    <location>
        <begin position="369"/>
        <end position="378"/>
    </location>
</feature>
<comment type="caution">
    <text evidence="5">The sequence shown here is derived from an EMBL/GenBank/DDBJ whole genome shotgun (WGS) entry which is preliminary data.</text>
</comment>
<feature type="compositionally biased region" description="Polar residues" evidence="1">
    <location>
        <begin position="392"/>
        <end position="428"/>
    </location>
</feature>
<dbReference type="GeneID" id="30005218"/>
<gene>
    <name evidence="5" type="ORF">AYL99_01048</name>
</gene>
<reference evidence="5 6" key="1">
    <citation type="submission" date="2016-04" db="EMBL/GenBank/DDBJ databases">
        <title>Draft genome of Fonsecaea erecta CBS 125763.</title>
        <authorList>
            <person name="Weiss V.A."/>
            <person name="Vicente V.A."/>
            <person name="Raittz R.T."/>
            <person name="Moreno L.F."/>
            <person name="De Souza E.M."/>
            <person name="Pedrosa F.O."/>
            <person name="Steffens M.B."/>
            <person name="Faoro H."/>
            <person name="Tadra-Sfeir M.Z."/>
            <person name="Najafzadeh M.J."/>
            <person name="Felipe M.S."/>
            <person name="Teixeira M."/>
            <person name="Sun J."/>
            <person name="Xi L."/>
            <person name="Gomes R."/>
            <person name="De Azevedo C.M."/>
            <person name="Salgado C.G."/>
            <person name="Da Silva M.B."/>
            <person name="Nascimento M.F."/>
            <person name="Queiroz-Telles F."/>
            <person name="Attili D.S."/>
            <person name="Gorbushina A."/>
        </authorList>
    </citation>
    <scope>NUCLEOTIDE SEQUENCE [LARGE SCALE GENOMIC DNA]</scope>
    <source>
        <strain evidence="5 6">CBS 125763</strain>
    </source>
</reference>
<feature type="compositionally biased region" description="Polar residues" evidence="1">
    <location>
        <begin position="310"/>
        <end position="340"/>
    </location>
</feature>
<feature type="compositionally biased region" description="Polar residues" evidence="1">
    <location>
        <begin position="476"/>
        <end position="486"/>
    </location>
</feature>
<dbReference type="Pfam" id="PF25540">
    <property type="entry name" value="DUF7923"/>
    <property type="match status" value="1"/>
</dbReference>
<feature type="compositionally biased region" description="Low complexity" evidence="1">
    <location>
        <begin position="341"/>
        <end position="354"/>
    </location>
</feature>
<dbReference type="OrthoDB" id="2270193at2759"/>
<dbReference type="AlphaFoldDB" id="A0A179A0D7"/>
<feature type="compositionally biased region" description="Polar residues" evidence="1">
    <location>
        <begin position="355"/>
        <end position="368"/>
    </location>
</feature>
<feature type="domain" description="C3H1-type" evidence="3">
    <location>
        <begin position="581"/>
        <end position="608"/>
    </location>
</feature>
<feature type="compositionally biased region" description="Polar residues" evidence="1">
    <location>
        <begin position="497"/>
        <end position="507"/>
    </location>
</feature>
<feature type="region of interest" description="Disordered" evidence="1">
    <location>
        <begin position="268"/>
        <end position="287"/>
    </location>
</feature>
<keyword evidence="6" id="KW-1185">Reference proteome</keyword>
<evidence type="ECO:0000313" key="6">
    <source>
        <dbReference type="Proteomes" id="UP000078343"/>
    </source>
</evidence>